<dbReference type="GeneID" id="89337315"/>
<dbReference type="Proteomes" id="UP001432202">
    <property type="component" value="Chromosome"/>
</dbReference>
<dbReference type="EMBL" id="CP146016">
    <property type="protein sequence ID" value="WWQ59986.1"/>
    <property type="molecule type" value="Genomic_DNA"/>
</dbReference>
<evidence type="ECO:0000256" key="1">
    <source>
        <dbReference type="PROSITE-ProRule" id="PRU00325"/>
    </source>
</evidence>
<organism evidence="3 4">
    <name type="scientific">Sulfolobus tengchongensis</name>
    <dbReference type="NCBI Taxonomy" id="207809"/>
    <lineage>
        <taxon>Archaea</taxon>
        <taxon>Thermoproteota</taxon>
        <taxon>Thermoprotei</taxon>
        <taxon>Sulfolobales</taxon>
        <taxon>Sulfolobaceae</taxon>
        <taxon>Sulfolobus</taxon>
    </lineage>
</organism>
<keyword evidence="1" id="KW-0862">Zinc</keyword>
<keyword evidence="4" id="KW-1185">Reference proteome</keyword>
<gene>
    <name evidence="3" type="ORF">V6M85_11060</name>
</gene>
<protein>
    <recommendedName>
        <fullName evidence="2">SWIM-type domain-containing protein</fullName>
    </recommendedName>
</protein>
<dbReference type="AlphaFoldDB" id="A0AAX4KYU0"/>
<dbReference type="GO" id="GO:0008270">
    <property type="term" value="F:zinc ion binding"/>
    <property type="evidence" value="ECO:0007669"/>
    <property type="project" value="UniProtKB-KW"/>
</dbReference>
<proteinExistence type="predicted"/>
<dbReference type="InterPro" id="IPR007527">
    <property type="entry name" value="Znf_SWIM"/>
</dbReference>
<feature type="domain" description="SWIM-type" evidence="2">
    <location>
        <begin position="33"/>
        <end position="81"/>
    </location>
</feature>
<keyword evidence="1" id="KW-0479">Metal-binding</keyword>
<evidence type="ECO:0000313" key="3">
    <source>
        <dbReference type="EMBL" id="WWQ59986.1"/>
    </source>
</evidence>
<keyword evidence="1" id="KW-0863">Zinc-finger</keyword>
<sequence length="120" mass="13887">MSIDQIDRRLLSKAKKIAIERRFINIILRGSMFSVFIYIGSKCDYVLDLNNCSCPAFLFNVVLRKKQEHCYHILGLKYALEKDKIIKIELALKDLSEILSDIYTCGKSLKLRKIVSNLES</sequence>
<dbReference type="PROSITE" id="PS50966">
    <property type="entry name" value="ZF_SWIM"/>
    <property type="match status" value="1"/>
</dbReference>
<accession>A0AAX4KYU0</accession>
<evidence type="ECO:0000313" key="4">
    <source>
        <dbReference type="Proteomes" id="UP001432202"/>
    </source>
</evidence>
<dbReference type="RefSeq" id="WP_338599992.1">
    <property type="nucleotide sequence ID" value="NZ_CP146016.1"/>
</dbReference>
<reference evidence="3 4" key="1">
    <citation type="submission" date="2024-02" db="EMBL/GenBank/DDBJ databases">
        <title>STSV induces naive adaptation in Sulfolobus.</title>
        <authorList>
            <person name="Xiang X."/>
            <person name="Song M."/>
        </authorList>
    </citation>
    <scope>NUCLEOTIDE SEQUENCE [LARGE SCALE GENOMIC DNA]</scope>
    <source>
        <strain evidence="3 4">RT2</strain>
    </source>
</reference>
<name>A0AAX4KYU0_9CREN</name>
<evidence type="ECO:0000259" key="2">
    <source>
        <dbReference type="PROSITE" id="PS50966"/>
    </source>
</evidence>